<organism evidence="1 2">
    <name type="scientific">Eretmocerus hayati</name>
    <dbReference type="NCBI Taxonomy" id="131215"/>
    <lineage>
        <taxon>Eukaryota</taxon>
        <taxon>Metazoa</taxon>
        <taxon>Ecdysozoa</taxon>
        <taxon>Arthropoda</taxon>
        <taxon>Hexapoda</taxon>
        <taxon>Insecta</taxon>
        <taxon>Pterygota</taxon>
        <taxon>Neoptera</taxon>
        <taxon>Endopterygota</taxon>
        <taxon>Hymenoptera</taxon>
        <taxon>Apocrita</taxon>
        <taxon>Proctotrupomorpha</taxon>
        <taxon>Chalcidoidea</taxon>
        <taxon>Aphelinidae</taxon>
        <taxon>Aphelininae</taxon>
        <taxon>Eretmocerus</taxon>
    </lineage>
</organism>
<dbReference type="Proteomes" id="UP001239111">
    <property type="component" value="Chromosome 3"/>
</dbReference>
<keyword evidence="2" id="KW-1185">Reference proteome</keyword>
<sequence>MEQRRNVARKGKRVGVENLDGVQFDEELRREGAARTREIDYDRSNVGLRNIPAIPNPIELAEGQRNKSPDRPAFESSSSSKASSDESGFDEPNRIPPMPREIPIRGKAPQETREDNRLRTPPVDVEGIE</sequence>
<protein>
    <submittedName>
        <fullName evidence="1">Uncharacterized protein</fullName>
    </submittedName>
</protein>
<name>A0ACC2NHY6_9HYME</name>
<reference evidence="1" key="1">
    <citation type="submission" date="2023-04" db="EMBL/GenBank/DDBJ databases">
        <title>A chromosome-level genome assembly of the parasitoid wasp Eretmocerus hayati.</title>
        <authorList>
            <person name="Zhong Y."/>
            <person name="Liu S."/>
            <person name="Liu Y."/>
        </authorList>
    </citation>
    <scope>NUCLEOTIDE SEQUENCE</scope>
    <source>
        <strain evidence="1">ZJU_SS_LIU_2023</strain>
    </source>
</reference>
<comment type="caution">
    <text evidence="1">The sequence shown here is derived from an EMBL/GenBank/DDBJ whole genome shotgun (WGS) entry which is preliminary data.</text>
</comment>
<gene>
    <name evidence="1" type="ORF">QAD02_001500</name>
</gene>
<proteinExistence type="predicted"/>
<accession>A0ACC2NHY6</accession>
<dbReference type="EMBL" id="CM056743">
    <property type="protein sequence ID" value="KAJ8670241.1"/>
    <property type="molecule type" value="Genomic_DNA"/>
</dbReference>
<evidence type="ECO:0000313" key="2">
    <source>
        <dbReference type="Proteomes" id="UP001239111"/>
    </source>
</evidence>
<evidence type="ECO:0000313" key="1">
    <source>
        <dbReference type="EMBL" id="KAJ8670241.1"/>
    </source>
</evidence>